<dbReference type="Gene3D" id="1.10.8.730">
    <property type="match status" value="1"/>
</dbReference>
<evidence type="ECO:0000313" key="3">
    <source>
        <dbReference type="Proteomes" id="UP000315115"/>
    </source>
</evidence>
<dbReference type="EMBL" id="AP019800">
    <property type="protein sequence ID" value="BBL92262.1"/>
    <property type="molecule type" value="Genomic_DNA"/>
</dbReference>
<sequence>MKEYNAKAKKLLERNEIANMMEVRSFEQDKKLFYIHNNDKNSHLGAMWICNPVSGVGESTIKILESSLATDYPQGTFISFHLISSPLIQPLLRHYRTARENVINDTSDPDKAKLVKIFVENRIAFLEKFTKERTKDETKLTLNDKFVIATIKLPCAYLPTEDDISFAQTQCYSLEQTLDSLNLLPQRLDQKDYLGVVRSLVNIGEYPNVDYDPNRTLNEQIFSYEDELEIQRDKVILNDRHIKSLSVHFYPEQTLLPVMSNVLGDKNGSQNQITCPFMLSTTIYYPEQHSKIGSITKNANSLSYQSTSNLARFSPILKLKDQGYQHLLTEVQKGGKVVQCWTNILLFGKDDKEATEQARQAKNWFEVCNFNLKEDVMFNGPAFQQQLPFNCSVEMVGLSRRFHTMTSKMAAHVLPVVGDWKGNGIGANEIFFSRRGQVQLWCPFDSETNMNGFISGDSGAGKSVFSQGIVFNLWSRGTMIRIIDSGRSYLKLTRMVKGEFIEFSGASRLVINPFSDIKDIVKEMPPLLGVLEQMCAPKEGLTDFQIRMLEKYTMRVFQKFGNEMTITDLAEALGCAKNEKISDSDDVILNMELDDYHLSQIHKMGHQFFAFTRHGLYGRFFDGKSNLTMSGDWSVLELDDLRDLPELQTIVLMMLIIKMNRDYYLADRSIMKALIVDEAWRFLGSEGSDIENSERIQKYIIGSFRLFRKLNSSIIIITQSPLDLAPDGNSPIIQNSANIIILKQKESTFKVLEHNRVLSIGDHDYQQLKTVTTVMGKYSEAFIYTSGRGYGICRYILDRFTQLLTTTHAKEQSGIDRFIDQGMSVGDAIYSYMKAEGSLDNAA</sequence>
<dbReference type="PANTHER" id="PTHR38467">
    <property type="match status" value="1"/>
</dbReference>
<proteinExistence type="predicted"/>
<evidence type="ECO:0000313" key="2">
    <source>
        <dbReference type="EMBL" id="BBL92262.1"/>
    </source>
</evidence>
<dbReference type="InterPro" id="IPR053155">
    <property type="entry name" value="F-pilin_assembly_TraC"/>
</dbReference>
<organism evidence="2 3">
    <name type="scientific">Vibrio rotiferianus</name>
    <dbReference type="NCBI Taxonomy" id="190895"/>
    <lineage>
        <taxon>Bacteria</taxon>
        <taxon>Pseudomonadati</taxon>
        <taxon>Pseudomonadota</taxon>
        <taxon>Gammaproteobacteria</taxon>
        <taxon>Vibrionales</taxon>
        <taxon>Vibrionaceae</taxon>
        <taxon>Vibrio</taxon>
    </lineage>
</organism>
<reference evidence="3" key="1">
    <citation type="submission" date="2019-07" db="EMBL/GenBank/DDBJ databases">
        <title>Complete Genome Sequences of Vibrion rotiferianus strain AM7.</title>
        <authorList>
            <person name="Miyazaki K."/>
            <person name="Wiseschart A."/>
            <person name="Pootanakit K."/>
            <person name="Ishimori K."/>
            <person name="Kitahara K."/>
        </authorList>
    </citation>
    <scope>NUCLEOTIDE SEQUENCE [LARGE SCALE GENOMIC DNA]</scope>
    <source>
        <strain evidence="3">AM7</strain>
        <plasmid evidence="3">pam7 dna</plasmid>
    </source>
</reference>
<keyword evidence="2" id="KW-0614">Plasmid</keyword>
<dbReference type="InterPro" id="IPR027417">
    <property type="entry name" value="P-loop_NTPase"/>
</dbReference>
<dbReference type="RefSeq" id="WP_143694255.1">
    <property type="nucleotide sequence ID" value="NZ_AP019800.1"/>
</dbReference>
<feature type="domain" description="TraG P-loop" evidence="1">
    <location>
        <begin position="448"/>
        <end position="514"/>
    </location>
</feature>
<dbReference type="InterPro" id="IPR025955">
    <property type="entry name" value="TraC/Conjuga_ATPase"/>
</dbReference>
<dbReference type="Pfam" id="PF19044">
    <property type="entry name" value="P-loop_TraG"/>
    <property type="match status" value="2"/>
</dbReference>
<dbReference type="PANTHER" id="PTHR38467:SF1">
    <property type="entry name" value="CONJUGATIVE TRANSFER: ASSEMBLY"/>
    <property type="match status" value="1"/>
</dbReference>
<dbReference type="SUPFAM" id="SSF52540">
    <property type="entry name" value="P-loop containing nucleoside triphosphate hydrolases"/>
    <property type="match status" value="1"/>
</dbReference>
<accession>A0A510IER5</accession>
<geneLocation type="plasmid" evidence="3">
    <name>pam7 dna</name>
</geneLocation>
<evidence type="ECO:0000259" key="1">
    <source>
        <dbReference type="Pfam" id="PF19044"/>
    </source>
</evidence>
<gene>
    <name evidence="2" type="primary">traC</name>
    <name evidence="2" type="ORF">VroAM7_49150</name>
</gene>
<protein>
    <submittedName>
        <fullName evidence="2">Conjugal transfer protein TraC</fullName>
    </submittedName>
</protein>
<dbReference type="AlphaFoldDB" id="A0A510IER5"/>
<name>A0A510IER5_9VIBR</name>
<dbReference type="InterPro" id="IPR043964">
    <property type="entry name" value="P-loop_TraG"/>
</dbReference>
<feature type="domain" description="TraG P-loop" evidence="1">
    <location>
        <begin position="610"/>
        <end position="833"/>
    </location>
</feature>
<dbReference type="Pfam" id="PF11130">
    <property type="entry name" value="TraC_F_IV"/>
    <property type="match status" value="1"/>
</dbReference>
<dbReference type="Gene3D" id="3.40.50.300">
    <property type="entry name" value="P-loop containing nucleotide triphosphate hydrolases"/>
    <property type="match status" value="1"/>
</dbReference>
<dbReference type="Proteomes" id="UP000315115">
    <property type="component" value="Plasmid pAM7"/>
</dbReference>